<dbReference type="RefSeq" id="WP_204391106.1">
    <property type="nucleotide sequence ID" value="NZ_JAFBBW010000001.1"/>
</dbReference>
<proteinExistence type="predicted"/>
<feature type="region of interest" description="Disordered" evidence="1">
    <location>
        <begin position="53"/>
        <end position="95"/>
    </location>
</feature>
<keyword evidence="2" id="KW-1133">Transmembrane helix</keyword>
<evidence type="ECO:0000256" key="1">
    <source>
        <dbReference type="SAM" id="MobiDB-lite"/>
    </source>
</evidence>
<sequence length="95" mass="10002">MFGEWRQLIEFLQVLATPVLGHGTDALLVTLGIALVLLFAVAIAAVLASSMAGRPIPLPARGGGRRRARQARTLPPGARRPRFSARPRAPGAALA</sequence>
<protein>
    <submittedName>
        <fullName evidence="3">Uncharacterized protein</fullName>
    </submittedName>
</protein>
<dbReference type="EMBL" id="JBHSJC010000001">
    <property type="protein sequence ID" value="MFC4828156.1"/>
    <property type="molecule type" value="Genomic_DNA"/>
</dbReference>
<evidence type="ECO:0000313" key="3">
    <source>
        <dbReference type="EMBL" id="MFC4828156.1"/>
    </source>
</evidence>
<reference evidence="4" key="1">
    <citation type="journal article" date="2019" name="Int. J. Syst. Evol. Microbiol.">
        <title>The Global Catalogue of Microorganisms (GCM) 10K type strain sequencing project: providing services to taxonomists for standard genome sequencing and annotation.</title>
        <authorList>
            <consortium name="The Broad Institute Genomics Platform"/>
            <consortium name="The Broad Institute Genome Sequencing Center for Infectious Disease"/>
            <person name="Wu L."/>
            <person name="Ma J."/>
        </authorList>
    </citation>
    <scope>NUCLEOTIDE SEQUENCE [LARGE SCALE GENOMIC DNA]</scope>
    <source>
        <strain evidence="4">CGMCC 1.12192</strain>
    </source>
</reference>
<keyword evidence="2" id="KW-0812">Transmembrane</keyword>
<evidence type="ECO:0000313" key="4">
    <source>
        <dbReference type="Proteomes" id="UP001595960"/>
    </source>
</evidence>
<name>A0ABV9R3X8_9MICO</name>
<accession>A0ABV9R3X8</accession>
<feature type="compositionally biased region" description="Low complexity" evidence="1">
    <location>
        <begin position="86"/>
        <end position="95"/>
    </location>
</feature>
<keyword evidence="4" id="KW-1185">Reference proteome</keyword>
<gene>
    <name evidence="3" type="ORF">ACFPER_05095</name>
</gene>
<dbReference type="Proteomes" id="UP001595960">
    <property type="component" value="Unassembled WGS sequence"/>
</dbReference>
<organism evidence="3 4">
    <name type="scientific">Agromyces aurantiacus</name>
    <dbReference type="NCBI Taxonomy" id="165814"/>
    <lineage>
        <taxon>Bacteria</taxon>
        <taxon>Bacillati</taxon>
        <taxon>Actinomycetota</taxon>
        <taxon>Actinomycetes</taxon>
        <taxon>Micrococcales</taxon>
        <taxon>Microbacteriaceae</taxon>
        <taxon>Agromyces</taxon>
    </lineage>
</organism>
<feature type="transmembrane region" description="Helical" evidence="2">
    <location>
        <begin position="26"/>
        <end position="48"/>
    </location>
</feature>
<comment type="caution">
    <text evidence="3">The sequence shown here is derived from an EMBL/GenBank/DDBJ whole genome shotgun (WGS) entry which is preliminary data.</text>
</comment>
<evidence type="ECO:0000256" key="2">
    <source>
        <dbReference type="SAM" id="Phobius"/>
    </source>
</evidence>
<keyword evidence="2" id="KW-0472">Membrane</keyword>